<gene>
    <name evidence="3" type="ORF">ENS41_07610</name>
</gene>
<dbReference type="PANTHER" id="PTHR39081:SF1">
    <property type="entry name" value="MUT7-C RNASE DOMAIN-CONTAINING PROTEIN"/>
    <property type="match status" value="1"/>
</dbReference>
<name>A0A7C4GEH7_UNCW3</name>
<evidence type="ECO:0000259" key="2">
    <source>
        <dbReference type="Pfam" id="PF01927"/>
    </source>
</evidence>
<feature type="region of interest" description="Disordered" evidence="1">
    <location>
        <begin position="145"/>
        <end position="178"/>
    </location>
</feature>
<protein>
    <recommendedName>
        <fullName evidence="2">Mut7-C RNAse domain-containing protein</fullName>
    </recommendedName>
</protein>
<reference evidence="3" key="1">
    <citation type="journal article" date="2020" name="mSystems">
        <title>Genome- and Community-Level Interaction Insights into Carbon Utilization and Element Cycling Functions of Hydrothermarchaeota in Hydrothermal Sediment.</title>
        <authorList>
            <person name="Zhou Z."/>
            <person name="Liu Y."/>
            <person name="Xu W."/>
            <person name="Pan J."/>
            <person name="Luo Z.H."/>
            <person name="Li M."/>
        </authorList>
    </citation>
    <scope>NUCLEOTIDE SEQUENCE [LARGE SCALE GENOMIC DNA]</scope>
    <source>
        <strain evidence="3">SpSt-488</strain>
    </source>
</reference>
<evidence type="ECO:0000313" key="3">
    <source>
        <dbReference type="EMBL" id="HGK28797.1"/>
    </source>
</evidence>
<comment type="caution">
    <text evidence="3">The sequence shown here is derived from an EMBL/GenBank/DDBJ whole genome shotgun (WGS) entry which is preliminary data.</text>
</comment>
<evidence type="ECO:0000256" key="1">
    <source>
        <dbReference type="SAM" id="MobiDB-lite"/>
    </source>
</evidence>
<dbReference type="PANTHER" id="PTHR39081">
    <property type="entry name" value="MUT7-C DOMAIN-CONTAINING PROTEIN"/>
    <property type="match status" value="1"/>
</dbReference>
<accession>A0A7C4GEH7</accession>
<dbReference type="EMBL" id="DSUT01000159">
    <property type="protein sequence ID" value="HGK28797.1"/>
    <property type="molecule type" value="Genomic_DNA"/>
</dbReference>
<feature type="compositionally biased region" description="Basic residues" evidence="1">
    <location>
        <begin position="155"/>
        <end position="165"/>
    </location>
</feature>
<dbReference type="InterPro" id="IPR002782">
    <property type="entry name" value="Mut7-C_RNAse_dom"/>
</dbReference>
<dbReference type="Pfam" id="PF01927">
    <property type="entry name" value="Mut7-C"/>
    <property type="match status" value="1"/>
</dbReference>
<sequence length="178" mass="20268">MADTAPPRFLCDVMLGKLARELRSLGLDVKYDRLRGGMGAYRQAQADGRTFLTRSSRLKSLPGAVFIESEKPAEQVEQVKRQFAVKPEEKPGNRCTVCNEPLEAISREQARPAVPFFIYQIHHDFHRCRKCGRIYWPGSHVENMARRAATPRTGRPARRPFRRQRQPGNQEAKPPDGA</sequence>
<proteinExistence type="predicted"/>
<organism evidence="3">
    <name type="scientific">candidate division WOR-3 bacterium</name>
    <dbReference type="NCBI Taxonomy" id="2052148"/>
    <lineage>
        <taxon>Bacteria</taxon>
        <taxon>Bacteria division WOR-3</taxon>
    </lineage>
</organism>
<dbReference type="AlphaFoldDB" id="A0A7C4GEH7"/>
<feature type="domain" description="Mut7-C RNAse" evidence="2">
    <location>
        <begin position="7"/>
        <end position="146"/>
    </location>
</feature>